<proteinExistence type="predicted"/>
<accession>A0A6C0H6P3</accession>
<name>A0A6C0H6P3_9ZZZZ</name>
<dbReference type="InterPro" id="IPR029044">
    <property type="entry name" value="Nucleotide-diphossugar_trans"/>
</dbReference>
<dbReference type="AlphaFoldDB" id="A0A6C0H6P3"/>
<protein>
    <recommendedName>
        <fullName evidence="2">Glycosyltransferase 2-like domain-containing protein</fullName>
    </recommendedName>
</protein>
<dbReference type="SUPFAM" id="SSF53448">
    <property type="entry name" value="Nucleotide-diphospho-sugar transferases"/>
    <property type="match status" value="1"/>
</dbReference>
<evidence type="ECO:0000313" key="1">
    <source>
        <dbReference type="EMBL" id="QHT75825.1"/>
    </source>
</evidence>
<evidence type="ECO:0008006" key="2">
    <source>
        <dbReference type="Google" id="ProtNLM"/>
    </source>
</evidence>
<organism evidence="1">
    <name type="scientific">viral metagenome</name>
    <dbReference type="NCBI Taxonomy" id="1070528"/>
    <lineage>
        <taxon>unclassified sequences</taxon>
        <taxon>metagenomes</taxon>
        <taxon>organismal metagenomes</taxon>
    </lineage>
</organism>
<reference evidence="1" key="1">
    <citation type="journal article" date="2020" name="Nature">
        <title>Giant virus diversity and host interactions through global metagenomics.</title>
        <authorList>
            <person name="Schulz F."/>
            <person name="Roux S."/>
            <person name="Paez-Espino D."/>
            <person name="Jungbluth S."/>
            <person name="Walsh D.A."/>
            <person name="Denef V.J."/>
            <person name="McMahon K.D."/>
            <person name="Konstantinidis K.T."/>
            <person name="Eloe-Fadrosh E.A."/>
            <person name="Kyrpides N.C."/>
            <person name="Woyke T."/>
        </authorList>
    </citation>
    <scope>NUCLEOTIDE SEQUENCE</scope>
    <source>
        <strain evidence="1">GVMAG-M-3300023179-71</strain>
    </source>
</reference>
<dbReference type="EMBL" id="MN739883">
    <property type="protein sequence ID" value="QHT75825.1"/>
    <property type="molecule type" value="Genomic_DNA"/>
</dbReference>
<sequence>MYLFYLKNIKELYDKVEKTVLNEYELFDKKKCDLIFDNTIFDDLTKIENFIHSYDYLYSKGIYIIGNINNKDEYINHLEFILHQFYYYYIPPLSTMVLIKKENDNNLIIITPCSRLNNLHKIFETIDFKKTKYWIIIHDSVDQKVFNHCQIIELNHINEDSIYGNAQRNYGLDYLYNNNLNDQNSFIYFLDDDNIIHSDFYGIIPLLVENYFYTFDVDCDYLLGNKIEMGKIDTSMFLIHTNLCINKRWIIDKYESNFYFIKDIYENNPENMIYINNILAFYNQLNDI</sequence>